<dbReference type="EMBL" id="LCFD01000004">
    <property type="protein sequence ID" value="KKS87091.1"/>
    <property type="molecule type" value="Genomic_DNA"/>
</dbReference>
<organism evidence="1 2">
    <name type="scientific">Candidatus Gottesmanbacteria bacterium GW2011_GWB1_43_11</name>
    <dbReference type="NCBI Taxonomy" id="1618446"/>
    <lineage>
        <taxon>Bacteria</taxon>
        <taxon>Candidatus Gottesmaniibacteriota</taxon>
    </lineage>
</organism>
<comment type="caution">
    <text evidence="1">The sequence shown here is derived from an EMBL/GenBank/DDBJ whole genome shotgun (WGS) entry which is preliminary data.</text>
</comment>
<accession>A0A0G1EVQ0</accession>
<dbReference type="GO" id="GO:0016757">
    <property type="term" value="F:glycosyltransferase activity"/>
    <property type="evidence" value="ECO:0007669"/>
    <property type="project" value="InterPro"/>
</dbReference>
<dbReference type="AlphaFoldDB" id="A0A0G1EVQ0"/>
<sequence length="307" mass="35148">MITIFTIPRAFTGQFYFIQRNAIKSWVLLGNRVFLLGDAAGVAETAAEFKIQHLSNIKKSPFGTPLISDAFSQVQKLAKTSLLAYVNCDTILLSNFMSSIKKVELSQFLLVGQRQPLKLDREIVGTRAWENKLRQLLKAQRSRPIMGSSDYFVFPKTTQFVLPPFAVGKLYWDKWFFYACKKHRIPFIDATLTVTAIHQQHYPSLKSHAYGETKLGKETQSNLKLLDGRIYAFTIYDADYLLAKSGLIKPRLTLTKLIRNGEIALILATQKFGVLYPLLRFVQLARKLITWWRLRSRDTLAPGQKPR</sequence>
<evidence type="ECO:0000313" key="1">
    <source>
        <dbReference type="EMBL" id="KKS87091.1"/>
    </source>
</evidence>
<gene>
    <name evidence="1" type="ORF">UV61_C0004G0017</name>
</gene>
<reference evidence="1 2" key="1">
    <citation type="journal article" date="2015" name="Nature">
        <title>rRNA introns, odd ribosomes, and small enigmatic genomes across a large radiation of phyla.</title>
        <authorList>
            <person name="Brown C.T."/>
            <person name="Hug L.A."/>
            <person name="Thomas B.C."/>
            <person name="Sharon I."/>
            <person name="Castelle C.J."/>
            <person name="Singh A."/>
            <person name="Wilkins M.J."/>
            <person name="Williams K.H."/>
            <person name="Banfield J.F."/>
        </authorList>
    </citation>
    <scope>NUCLEOTIDE SEQUENCE [LARGE SCALE GENOMIC DNA]</scope>
</reference>
<dbReference type="STRING" id="1618446.UV61_C0004G0017"/>
<name>A0A0G1EVQ0_9BACT</name>
<dbReference type="PANTHER" id="PTHR47483">
    <property type="entry name" value="BETA-ARABINOFURANOSYLTRANSFERASE RAY1"/>
    <property type="match status" value="1"/>
</dbReference>
<dbReference type="Proteomes" id="UP000034050">
    <property type="component" value="Unassembled WGS sequence"/>
</dbReference>
<dbReference type="InterPro" id="IPR044575">
    <property type="entry name" value="RAY1-like"/>
</dbReference>
<evidence type="ECO:0008006" key="3">
    <source>
        <dbReference type="Google" id="ProtNLM"/>
    </source>
</evidence>
<protein>
    <recommendedName>
        <fullName evidence="3">Glycosyl transferase family 2</fullName>
    </recommendedName>
</protein>
<dbReference type="PANTHER" id="PTHR47483:SF1">
    <property type="entry name" value="BETA-ARABINOFURANOSYLTRANSFERASE RAY1"/>
    <property type="match status" value="1"/>
</dbReference>
<evidence type="ECO:0000313" key="2">
    <source>
        <dbReference type="Proteomes" id="UP000034050"/>
    </source>
</evidence>
<proteinExistence type="predicted"/>